<accession>A0A1W1E9J7</accession>
<feature type="transmembrane region" description="Helical" evidence="6">
    <location>
        <begin position="394"/>
        <end position="415"/>
    </location>
</feature>
<dbReference type="AlphaFoldDB" id="A0A1W1E9J7"/>
<dbReference type="InterPro" id="IPR003834">
    <property type="entry name" value="Cyt_c_assmbl_TM_dom"/>
</dbReference>
<feature type="transmembrane region" description="Helical" evidence="6">
    <location>
        <begin position="242"/>
        <end position="267"/>
    </location>
</feature>
<evidence type="ECO:0000313" key="8">
    <source>
        <dbReference type="EMBL" id="SFV90598.1"/>
    </source>
</evidence>
<dbReference type="Pfam" id="PF13098">
    <property type="entry name" value="Thioredoxin_2"/>
    <property type="match status" value="1"/>
</dbReference>
<feature type="transmembrane region" description="Helical" evidence="6">
    <location>
        <begin position="421"/>
        <end position="441"/>
    </location>
</feature>
<evidence type="ECO:0000256" key="4">
    <source>
        <dbReference type="ARBA" id="ARBA00022989"/>
    </source>
</evidence>
<dbReference type="Gene3D" id="3.40.30.10">
    <property type="entry name" value="Glutaredoxin"/>
    <property type="match status" value="1"/>
</dbReference>
<feature type="transmembrane region" description="Helical" evidence="6">
    <location>
        <begin position="197"/>
        <end position="221"/>
    </location>
</feature>
<dbReference type="GO" id="GO:0047134">
    <property type="term" value="F:protein-disulfide reductase [NAD(P)H] activity"/>
    <property type="evidence" value="ECO:0007669"/>
    <property type="project" value="UniProtKB-EC"/>
</dbReference>
<keyword evidence="2" id="KW-1003">Cell membrane</keyword>
<keyword evidence="3 6" id="KW-0812">Transmembrane</keyword>
<feature type="transmembrane region" description="Helical" evidence="6">
    <location>
        <begin position="279"/>
        <end position="301"/>
    </location>
</feature>
<name>A0A1W1E9J7_9ZZZZ</name>
<dbReference type="InterPro" id="IPR036249">
    <property type="entry name" value="Thioredoxin-like_sf"/>
</dbReference>
<feature type="transmembrane region" description="Helical" evidence="6">
    <location>
        <begin position="322"/>
        <end position="353"/>
    </location>
</feature>
<gene>
    <name evidence="8" type="ORF">MNB_SV-4-923</name>
</gene>
<dbReference type="NCBIfam" id="NF001419">
    <property type="entry name" value="PRK00293.1"/>
    <property type="match status" value="1"/>
</dbReference>
<dbReference type="GO" id="GO:0045454">
    <property type="term" value="P:cell redox homeostasis"/>
    <property type="evidence" value="ECO:0007669"/>
    <property type="project" value="TreeGrafter"/>
</dbReference>
<comment type="subcellular location">
    <subcellularLocation>
        <location evidence="1">Cell membrane</location>
        <topology evidence="1">Multi-pass membrane protein</topology>
    </subcellularLocation>
</comment>
<dbReference type="InterPro" id="IPR036929">
    <property type="entry name" value="DsbDN_sf"/>
</dbReference>
<evidence type="ECO:0000256" key="5">
    <source>
        <dbReference type="ARBA" id="ARBA00023136"/>
    </source>
</evidence>
<dbReference type="GO" id="GO:0017004">
    <property type="term" value="P:cytochrome complex assembly"/>
    <property type="evidence" value="ECO:0007669"/>
    <property type="project" value="InterPro"/>
</dbReference>
<dbReference type="SUPFAM" id="SSF52833">
    <property type="entry name" value="Thioredoxin-like"/>
    <property type="match status" value="1"/>
</dbReference>
<dbReference type="Pfam" id="PF11412">
    <property type="entry name" value="DsbD_N"/>
    <property type="match status" value="1"/>
</dbReference>
<dbReference type="SUPFAM" id="SSF74863">
    <property type="entry name" value="Thiol:disulfide interchange protein DsbD, N-terminal domain (DsbD-alpha)"/>
    <property type="match status" value="1"/>
</dbReference>
<dbReference type="PROSITE" id="PS51352">
    <property type="entry name" value="THIOREDOXIN_2"/>
    <property type="match status" value="1"/>
</dbReference>
<dbReference type="EC" id="1.8.1.8" evidence="8"/>
<reference evidence="8" key="1">
    <citation type="submission" date="2016-10" db="EMBL/GenBank/DDBJ databases">
        <authorList>
            <person name="de Groot N.N."/>
        </authorList>
    </citation>
    <scope>NUCLEOTIDE SEQUENCE</scope>
</reference>
<proteinExistence type="predicted"/>
<dbReference type="PANTHER" id="PTHR32234">
    <property type="entry name" value="THIOL:DISULFIDE INTERCHANGE PROTEIN DSBD"/>
    <property type="match status" value="1"/>
</dbReference>
<dbReference type="InterPro" id="IPR028250">
    <property type="entry name" value="DsbDN"/>
</dbReference>
<dbReference type="InterPro" id="IPR013766">
    <property type="entry name" value="Thioredoxin_domain"/>
</dbReference>
<evidence type="ECO:0000256" key="2">
    <source>
        <dbReference type="ARBA" id="ARBA00022475"/>
    </source>
</evidence>
<feature type="transmembrane region" description="Helical" evidence="6">
    <location>
        <begin position="359"/>
        <end position="382"/>
    </location>
</feature>
<dbReference type="Gene3D" id="2.60.40.1250">
    <property type="entry name" value="Thiol:disulfide interchange protein DsbD, N-terminal domain"/>
    <property type="match status" value="1"/>
</dbReference>
<feature type="domain" description="Thioredoxin" evidence="7">
    <location>
        <begin position="482"/>
        <end position="616"/>
    </location>
</feature>
<dbReference type="EMBL" id="FPIB01000017">
    <property type="protein sequence ID" value="SFV90598.1"/>
    <property type="molecule type" value="Genomic_DNA"/>
</dbReference>
<feature type="transmembrane region" description="Helical" evidence="6">
    <location>
        <begin position="453"/>
        <end position="473"/>
    </location>
</feature>
<evidence type="ECO:0000256" key="6">
    <source>
        <dbReference type="SAM" id="Phobius"/>
    </source>
</evidence>
<keyword evidence="4 6" id="KW-1133">Transmembrane helix</keyword>
<evidence type="ECO:0000259" key="7">
    <source>
        <dbReference type="PROSITE" id="PS51352"/>
    </source>
</evidence>
<dbReference type="InterPro" id="IPR012336">
    <property type="entry name" value="Thioredoxin-like_fold"/>
</dbReference>
<organism evidence="8">
    <name type="scientific">hydrothermal vent metagenome</name>
    <dbReference type="NCBI Taxonomy" id="652676"/>
    <lineage>
        <taxon>unclassified sequences</taxon>
        <taxon>metagenomes</taxon>
        <taxon>ecological metagenomes</taxon>
    </lineage>
</organism>
<sequence>MQQMVKKLLLVGLLLNTFVFGGFASALKKQKFLQPDEAFKIEAVQKDEQIVTTITLADKIHIYKNDLKFRIVKPEKITLDPVLPPAVEEDGEAVYKKSVTVAIPLSDISSRISGDYTFEVELLGCSDKGICYQPFRKQFAFHTPKTQKEGAASQAAATQKSTRAAEKKTSGMFDKISALTHEGNTAKIADVLGAESAWFIVILFFIFGLLLALTPCIFPMIPILSSIIVSQSGSQKPGVAKAFFTSLVYVVAMALTYTVVGVVAGLVGADIQAAMQNPWVLTVFAAMFVALAFSLFGYYEIGLPASWQSRLSRVSDEAGQRGGFVGTAVMGVLSALIVGPCVAPPLGGAVLFISHTGDALLGGVALFVMSIGMGMPLLLVGIGAGKFMPKPGGWMSVVSQVFGVMMLGLAIFMLGRVLPNSITLMLWALLFMGSALYMGIFDGSDKKPRAKKLVQLFAVVLMLYGASLFVGALSGADSMLRPFERFTAPKGVAVAAADDKENHRGYSIARLLKEVAASDKPVVVDFGKESCTACKELEEITFPNPKVKEQLKKFTFIKIDVTDNTDEEKALLKKYELFGTPNIIFFDKNGKFMPEKSLTGFVKPQEFAEHLKAVKEDAK</sequence>
<evidence type="ECO:0000256" key="3">
    <source>
        <dbReference type="ARBA" id="ARBA00022692"/>
    </source>
</evidence>
<dbReference type="Pfam" id="PF02683">
    <property type="entry name" value="DsbD_TM"/>
    <property type="match status" value="1"/>
</dbReference>
<dbReference type="GO" id="GO:0005886">
    <property type="term" value="C:plasma membrane"/>
    <property type="evidence" value="ECO:0007669"/>
    <property type="project" value="UniProtKB-SubCell"/>
</dbReference>
<evidence type="ECO:0000256" key="1">
    <source>
        <dbReference type="ARBA" id="ARBA00004651"/>
    </source>
</evidence>
<dbReference type="PANTHER" id="PTHR32234:SF0">
    <property type="entry name" value="THIOL:DISULFIDE INTERCHANGE PROTEIN DSBD"/>
    <property type="match status" value="1"/>
</dbReference>
<keyword evidence="5 6" id="KW-0472">Membrane</keyword>
<protein>
    <submittedName>
        <fullName evidence="8">Cytochrome c-type biogenesis protein DsbD, protein-disulfide reductase</fullName>
        <ecNumber evidence="8">1.8.1.8</ecNumber>
    </submittedName>
</protein>
<keyword evidence="8" id="KW-0560">Oxidoreductase</keyword>